<dbReference type="RefSeq" id="WP_406790556.1">
    <property type="nucleotide sequence ID" value="NZ_JBJHZX010000002.1"/>
</dbReference>
<evidence type="ECO:0000313" key="2">
    <source>
        <dbReference type="Proteomes" id="UP001623660"/>
    </source>
</evidence>
<sequence>MENAKEREFVIRGWNKEIIKLTEEELMFLIDVTVEEEYSYIKEREEKMQGSAKEYLINILQSIYIHHTHKDERIKRLCLIAKSLYIKIDNITNEDAFYIIREICMSKSFIHKFGLLDSFWQENEVTEIKNEGIETVSRARHLKLLELSI</sequence>
<dbReference type="Proteomes" id="UP001623660">
    <property type="component" value="Unassembled WGS sequence"/>
</dbReference>
<keyword evidence="2" id="KW-1185">Reference proteome</keyword>
<evidence type="ECO:0000313" key="1">
    <source>
        <dbReference type="EMBL" id="MFL0194436.1"/>
    </source>
</evidence>
<protein>
    <submittedName>
        <fullName evidence="1">Uncharacterized protein</fullName>
    </submittedName>
</protein>
<gene>
    <name evidence="1" type="ORF">ACJDU8_02445</name>
</gene>
<proteinExistence type="predicted"/>
<reference evidence="1 2" key="1">
    <citation type="submission" date="2024-11" db="EMBL/GenBank/DDBJ databases">
        <authorList>
            <person name="Heng Y.C."/>
            <person name="Lim A.C.H."/>
            <person name="Lee J.K.Y."/>
            <person name="Kittelmann S."/>
        </authorList>
    </citation>
    <scope>NUCLEOTIDE SEQUENCE [LARGE SCALE GENOMIC DNA]</scope>
    <source>
        <strain evidence="1 2">WILCCON 0269</strain>
    </source>
</reference>
<dbReference type="EMBL" id="JBJHZX010000002">
    <property type="protein sequence ID" value="MFL0194436.1"/>
    <property type="molecule type" value="Genomic_DNA"/>
</dbReference>
<organism evidence="1 2">
    <name type="scientific">Candidatus Clostridium eludens</name>
    <dbReference type="NCBI Taxonomy" id="3381663"/>
    <lineage>
        <taxon>Bacteria</taxon>
        <taxon>Bacillati</taxon>
        <taxon>Bacillota</taxon>
        <taxon>Clostridia</taxon>
        <taxon>Eubacteriales</taxon>
        <taxon>Clostridiaceae</taxon>
        <taxon>Clostridium</taxon>
    </lineage>
</organism>
<comment type="caution">
    <text evidence="1">The sequence shown here is derived from an EMBL/GenBank/DDBJ whole genome shotgun (WGS) entry which is preliminary data.</text>
</comment>
<accession>A0ABW8SGS2</accession>
<name>A0ABW8SGS2_9CLOT</name>